<organism evidence="3 4">
    <name type="scientific">Rhodovulum strictum</name>
    <dbReference type="NCBI Taxonomy" id="58314"/>
    <lineage>
        <taxon>Bacteria</taxon>
        <taxon>Pseudomonadati</taxon>
        <taxon>Pseudomonadota</taxon>
        <taxon>Alphaproteobacteria</taxon>
        <taxon>Rhodobacterales</taxon>
        <taxon>Paracoccaceae</taxon>
        <taxon>Rhodovulum</taxon>
    </lineage>
</organism>
<evidence type="ECO:0000256" key="1">
    <source>
        <dbReference type="PROSITE-ProRule" id="PRU01240"/>
    </source>
</evidence>
<dbReference type="Proteomes" id="UP000466730">
    <property type="component" value="Unassembled WGS sequence"/>
</dbReference>
<sequence length="216" mass="21040">MVGVIDSGGAVDDLAGGRLFLPDGTWVAARPDLLGHGTAVAGVIRRGVPGVQIVHAQVFQDRPVTTAIQVAGALDWLAGRKADVICLSLGLAADRAPLRRAALAAVAAGRIVVAAAPARGGPCYPAAYPGVIAATGDARCGWDGLSVLAGGVIGAWCGSPEQGGAGQGGASLAAARVAGHLAARIASGAGFADGAAARDALAGAARFHGPECRGCA</sequence>
<comment type="caution">
    <text evidence="1">Lacks conserved residue(s) required for the propagation of feature annotation.</text>
</comment>
<comment type="caution">
    <text evidence="3">The sequence shown here is derived from an EMBL/GenBank/DDBJ whole genome shotgun (WGS) entry which is preliminary data.</text>
</comment>
<comment type="similarity">
    <text evidence="1">Belongs to the peptidase S8 family.</text>
</comment>
<dbReference type="GO" id="GO:0004252">
    <property type="term" value="F:serine-type endopeptidase activity"/>
    <property type="evidence" value="ECO:0007669"/>
    <property type="project" value="InterPro"/>
</dbReference>
<dbReference type="InterPro" id="IPR000209">
    <property type="entry name" value="Peptidase_S8/S53_dom"/>
</dbReference>
<feature type="domain" description="Peptidase S8/S53" evidence="2">
    <location>
        <begin position="31"/>
        <end position="133"/>
    </location>
</feature>
<dbReference type="SUPFAM" id="SSF52743">
    <property type="entry name" value="Subtilisin-like"/>
    <property type="match status" value="1"/>
</dbReference>
<evidence type="ECO:0000259" key="2">
    <source>
        <dbReference type="Pfam" id="PF00082"/>
    </source>
</evidence>
<name>A0A844BMP5_9RHOB</name>
<evidence type="ECO:0000313" key="4">
    <source>
        <dbReference type="Proteomes" id="UP000466730"/>
    </source>
</evidence>
<evidence type="ECO:0000313" key="3">
    <source>
        <dbReference type="EMBL" id="MRH22262.1"/>
    </source>
</evidence>
<keyword evidence="4" id="KW-1185">Reference proteome</keyword>
<dbReference type="GO" id="GO:0006508">
    <property type="term" value="P:proteolysis"/>
    <property type="evidence" value="ECO:0007669"/>
    <property type="project" value="InterPro"/>
</dbReference>
<protein>
    <submittedName>
        <fullName evidence="3">Subtilisin</fullName>
    </submittedName>
</protein>
<dbReference type="EMBL" id="WJPO01000027">
    <property type="protein sequence ID" value="MRH22262.1"/>
    <property type="molecule type" value="Genomic_DNA"/>
</dbReference>
<proteinExistence type="inferred from homology"/>
<dbReference type="Pfam" id="PF00082">
    <property type="entry name" value="Peptidase_S8"/>
    <property type="match status" value="1"/>
</dbReference>
<dbReference type="PROSITE" id="PS51892">
    <property type="entry name" value="SUBTILASE"/>
    <property type="match status" value="1"/>
</dbReference>
<dbReference type="AlphaFoldDB" id="A0A844BMP5"/>
<dbReference type="InterPro" id="IPR036852">
    <property type="entry name" value="Peptidase_S8/S53_dom_sf"/>
</dbReference>
<dbReference type="Gene3D" id="3.40.50.200">
    <property type="entry name" value="Peptidase S8/S53 domain"/>
    <property type="match status" value="1"/>
</dbReference>
<reference evidence="3 4" key="1">
    <citation type="submission" date="2019-11" db="EMBL/GenBank/DDBJ databases">
        <title>Draft Whole-Genome sequence of the marine photosynthetic bacterium Rhodovulum strictum DSM 11289.</title>
        <authorList>
            <person name="Kyndt J.A."/>
            <person name="Meyer T.E."/>
        </authorList>
    </citation>
    <scope>NUCLEOTIDE SEQUENCE [LARGE SCALE GENOMIC DNA]</scope>
    <source>
        <strain evidence="3 4">DSM 11289</strain>
    </source>
</reference>
<accession>A0A844BMP5</accession>
<gene>
    <name evidence="3" type="ORF">GH815_14830</name>
</gene>